<keyword evidence="3" id="KW-1185">Reference proteome</keyword>
<evidence type="ECO:0000313" key="3">
    <source>
        <dbReference type="Proteomes" id="UP001596443"/>
    </source>
</evidence>
<accession>A0ABD5T9X3</accession>
<dbReference type="EMBL" id="JBHSWX010000012">
    <property type="protein sequence ID" value="MFC6785416.1"/>
    <property type="molecule type" value="Genomic_DNA"/>
</dbReference>
<feature type="transmembrane region" description="Helical" evidence="1">
    <location>
        <begin position="93"/>
        <end position="112"/>
    </location>
</feature>
<dbReference type="AlphaFoldDB" id="A0ABD5T9X3"/>
<organism evidence="2 3">
    <name type="scientific">Halobaculum halobium</name>
    <dbReference type="NCBI Taxonomy" id="3032281"/>
    <lineage>
        <taxon>Archaea</taxon>
        <taxon>Methanobacteriati</taxon>
        <taxon>Methanobacteriota</taxon>
        <taxon>Stenosarchaea group</taxon>
        <taxon>Halobacteria</taxon>
        <taxon>Halobacteriales</taxon>
        <taxon>Haloferacaceae</taxon>
        <taxon>Halobaculum</taxon>
    </lineage>
</organism>
<keyword evidence="1" id="KW-0812">Transmembrane</keyword>
<comment type="caution">
    <text evidence="2">The sequence shown here is derived from an EMBL/GenBank/DDBJ whole genome shotgun (WGS) entry which is preliminary data.</text>
</comment>
<reference evidence="2 3" key="1">
    <citation type="journal article" date="2019" name="Int. J. Syst. Evol. Microbiol.">
        <title>The Global Catalogue of Microorganisms (GCM) 10K type strain sequencing project: providing services to taxonomists for standard genome sequencing and annotation.</title>
        <authorList>
            <consortium name="The Broad Institute Genomics Platform"/>
            <consortium name="The Broad Institute Genome Sequencing Center for Infectious Disease"/>
            <person name="Wu L."/>
            <person name="Ma J."/>
        </authorList>
    </citation>
    <scope>NUCLEOTIDE SEQUENCE [LARGE SCALE GENOMIC DNA]</scope>
    <source>
        <strain evidence="2 3">SYNS20</strain>
    </source>
</reference>
<dbReference type="RefSeq" id="WP_284062273.1">
    <property type="nucleotide sequence ID" value="NZ_CP126158.1"/>
</dbReference>
<keyword evidence="1" id="KW-1133">Transmembrane helix</keyword>
<evidence type="ECO:0008006" key="4">
    <source>
        <dbReference type="Google" id="ProtNLM"/>
    </source>
</evidence>
<dbReference type="Proteomes" id="UP001596443">
    <property type="component" value="Unassembled WGS sequence"/>
</dbReference>
<sequence length="143" mass="15198">MPTEILSLLAENWMWVIGATLFALIAYWAVDEGRDADDRVETVERVTDRAENATGGFLSGARALLLGFAGIGVTVAGELLGLATALNELLGGVPYLVGMLLYGGLSFAGVYLDVRPATLGIAFLIVFMTVSMMWIGNRQGRAA</sequence>
<dbReference type="GeneID" id="81208447"/>
<evidence type="ECO:0000313" key="2">
    <source>
        <dbReference type="EMBL" id="MFC6785416.1"/>
    </source>
</evidence>
<evidence type="ECO:0000256" key="1">
    <source>
        <dbReference type="SAM" id="Phobius"/>
    </source>
</evidence>
<protein>
    <recommendedName>
        <fullName evidence="4">DoxX family protein</fullName>
    </recommendedName>
</protein>
<feature type="transmembrane region" description="Helical" evidence="1">
    <location>
        <begin position="63"/>
        <end position="86"/>
    </location>
</feature>
<feature type="transmembrane region" description="Helical" evidence="1">
    <location>
        <begin position="12"/>
        <end position="30"/>
    </location>
</feature>
<keyword evidence="1" id="KW-0472">Membrane</keyword>
<gene>
    <name evidence="2" type="ORF">ACFQFD_05335</name>
</gene>
<name>A0ABD5T9X3_9EURY</name>
<feature type="transmembrane region" description="Helical" evidence="1">
    <location>
        <begin position="118"/>
        <end position="136"/>
    </location>
</feature>
<proteinExistence type="predicted"/>